<dbReference type="Gene3D" id="3.40.50.300">
    <property type="entry name" value="P-loop containing nucleotide triphosphate hydrolases"/>
    <property type="match status" value="1"/>
</dbReference>
<dbReference type="AlphaFoldDB" id="A0A6A6E3J1"/>
<feature type="compositionally biased region" description="Polar residues" evidence="2">
    <location>
        <begin position="722"/>
        <end position="734"/>
    </location>
</feature>
<evidence type="ECO:0000256" key="2">
    <source>
        <dbReference type="SAM" id="MobiDB-lite"/>
    </source>
</evidence>
<evidence type="ECO:0000256" key="1">
    <source>
        <dbReference type="ARBA" id="ARBA00022737"/>
    </source>
</evidence>
<dbReference type="SUPFAM" id="SSF52540">
    <property type="entry name" value="P-loop containing nucleoside triphosphate hydrolases"/>
    <property type="match status" value="1"/>
</dbReference>
<dbReference type="PANTHER" id="PTHR10039:SF15">
    <property type="entry name" value="NACHT DOMAIN-CONTAINING PROTEIN"/>
    <property type="match status" value="1"/>
</dbReference>
<proteinExistence type="predicted"/>
<organism evidence="6 7">
    <name type="scientific">Zopfia rhizophila CBS 207.26</name>
    <dbReference type="NCBI Taxonomy" id="1314779"/>
    <lineage>
        <taxon>Eukaryota</taxon>
        <taxon>Fungi</taxon>
        <taxon>Dikarya</taxon>
        <taxon>Ascomycota</taxon>
        <taxon>Pezizomycotina</taxon>
        <taxon>Dothideomycetes</taxon>
        <taxon>Dothideomycetes incertae sedis</taxon>
        <taxon>Zopfiaceae</taxon>
        <taxon>Zopfia</taxon>
    </lineage>
</organism>
<name>A0A6A6E3J1_9PEZI</name>
<gene>
    <name evidence="6" type="ORF">K469DRAFT_185232</name>
</gene>
<evidence type="ECO:0000313" key="6">
    <source>
        <dbReference type="EMBL" id="KAF2184456.1"/>
    </source>
</evidence>
<dbReference type="InterPro" id="IPR027417">
    <property type="entry name" value="P-loop_NTPase"/>
</dbReference>
<evidence type="ECO:0000259" key="5">
    <source>
        <dbReference type="Pfam" id="PF24883"/>
    </source>
</evidence>
<keyword evidence="7" id="KW-1185">Reference proteome</keyword>
<dbReference type="Pfam" id="PF24809">
    <property type="entry name" value="DUF7708"/>
    <property type="match status" value="1"/>
</dbReference>
<keyword evidence="1" id="KW-0677">Repeat</keyword>
<evidence type="ECO:0000313" key="7">
    <source>
        <dbReference type="Proteomes" id="UP000800200"/>
    </source>
</evidence>
<dbReference type="InterPro" id="IPR054471">
    <property type="entry name" value="GPIID_WHD"/>
</dbReference>
<evidence type="ECO:0000259" key="4">
    <source>
        <dbReference type="Pfam" id="PF24809"/>
    </source>
</evidence>
<evidence type="ECO:0000259" key="3">
    <source>
        <dbReference type="Pfam" id="PF22939"/>
    </source>
</evidence>
<feature type="domain" description="DUF7708" evidence="4">
    <location>
        <begin position="73"/>
        <end position="180"/>
    </location>
</feature>
<dbReference type="Pfam" id="PF22939">
    <property type="entry name" value="WHD_GPIID"/>
    <property type="match status" value="1"/>
</dbReference>
<protein>
    <submittedName>
        <fullName evidence="6">Uncharacterized protein</fullName>
    </submittedName>
</protein>
<dbReference type="Pfam" id="PF24883">
    <property type="entry name" value="NPHP3_N"/>
    <property type="match status" value="1"/>
</dbReference>
<dbReference type="InterPro" id="IPR056125">
    <property type="entry name" value="DUF7708"/>
</dbReference>
<dbReference type="InterPro" id="IPR056884">
    <property type="entry name" value="NPHP3-like_N"/>
</dbReference>
<feature type="domain" description="GPI inositol-deacylase winged helix" evidence="3">
    <location>
        <begin position="591"/>
        <end position="678"/>
    </location>
</feature>
<dbReference type="Proteomes" id="UP000800200">
    <property type="component" value="Unassembled WGS sequence"/>
</dbReference>
<reference evidence="6" key="1">
    <citation type="journal article" date="2020" name="Stud. Mycol.">
        <title>101 Dothideomycetes genomes: a test case for predicting lifestyles and emergence of pathogens.</title>
        <authorList>
            <person name="Haridas S."/>
            <person name="Albert R."/>
            <person name="Binder M."/>
            <person name="Bloem J."/>
            <person name="Labutti K."/>
            <person name="Salamov A."/>
            <person name="Andreopoulos B."/>
            <person name="Baker S."/>
            <person name="Barry K."/>
            <person name="Bills G."/>
            <person name="Bluhm B."/>
            <person name="Cannon C."/>
            <person name="Castanera R."/>
            <person name="Culley D."/>
            <person name="Daum C."/>
            <person name="Ezra D."/>
            <person name="Gonzalez J."/>
            <person name="Henrissat B."/>
            <person name="Kuo A."/>
            <person name="Liang C."/>
            <person name="Lipzen A."/>
            <person name="Lutzoni F."/>
            <person name="Magnuson J."/>
            <person name="Mondo S."/>
            <person name="Nolan M."/>
            <person name="Ohm R."/>
            <person name="Pangilinan J."/>
            <person name="Park H.-J."/>
            <person name="Ramirez L."/>
            <person name="Alfaro M."/>
            <person name="Sun H."/>
            <person name="Tritt A."/>
            <person name="Yoshinaga Y."/>
            <person name="Zwiers L.-H."/>
            <person name="Turgeon B."/>
            <person name="Goodwin S."/>
            <person name="Spatafora J."/>
            <person name="Crous P."/>
            <person name="Grigoriev I."/>
        </authorList>
    </citation>
    <scope>NUCLEOTIDE SEQUENCE</scope>
    <source>
        <strain evidence="6">CBS 207.26</strain>
    </source>
</reference>
<feature type="region of interest" description="Disordered" evidence="2">
    <location>
        <begin position="722"/>
        <end position="745"/>
    </location>
</feature>
<feature type="domain" description="Nephrocystin 3-like N-terminal" evidence="5">
    <location>
        <begin position="291"/>
        <end position="473"/>
    </location>
</feature>
<dbReference type="EMBL" id="ML994638">
    <property type="protein sequence ID" value="KAF2184456.1"/>
    <property type="molecule type" value="Genomic_DNA"/>
</dbReference>
<accession>A0A6A6E3J1</accession>
<sequence>MPLQAADIAMTDPSLNVLFEESIEAIRTTISEEEHRNFRHYGDITSMIQDLRSLCASNQKEHQRLLSCSRKIALFSHTFAPYFDIINNFVRIRPDWLGWFWGSIRLVFKIGSNYILFLEKIADMFESIAHVLPRYTQFHDTCRRQFQETRHDWPTSLMSYLYAEIIQFCLELYRIFSRGSQGVGLRHRIGFLTTVLWEPLDSRFSQLQERLVKHKRWFETELQVQNFELLVQHRKEFFRFLQIHGQVNGYTTEAERMLRRSKRIHRIKSWLSSFEYREIYERSTRQRHPNSGSWFLNTAEYCKWKNAPFSDATANNLEALKANWHDRILFVQAKPGFGKTSLSGQIIDDLNVGAAYLNISDEPPTTAFFHFSSIHPNSKSANDALRALAAQLVHSHRDDRNTLDALALLVREASGQERASFDDAVATLRLLLRQHSTFLVIDGIDECSDSELLLTLIPELCRNSDCRVVILSRPDIPIPLEYQEWASGASHILYLNDSPNAADIESYITLNLSTMADQGFFGISMDRSLIPAIAGRANGMFLWATLLVKYLRSPGLSPQERRVALEQASLLEGLESLYRGILKVLSRSFDKEKNIAADIFRWLSLSIKPLGTEALHTALAITSGRPTTDDQRLLDFTDSISRLTCALVEVTDGSVSFIHRSVKEYLQSPQCQDSDFSLFDECAVHAHLAARCISYLANDVPKRPLQKLEPYRPSASLATSSGISFRTSRTSRSADSGYRSMSSSDTDAMAMGNHETSFDTNMPFLRYAALCWPIHLTRALSSPTPRPSPTLRPFPVLISPHNSDPYAFTPWLSSLSRLLTDRPALTTWVEASWRYDLPPNLSRLVPVITTMKSEIPPATIEGRELRWVVHGLRQLSEALNELRGDYGVTLRENPSLIWQWNIQAATEGGFWPVWDERKGCVHGLEA</sequence>
<dbReference type="PANTHER" id="PTHR10039">
    <property type="entry name" value="AMELOGENIN"/>
    <property type="match status" value="1"/>
</dbReference>
<dbReference type="OrthoDB" id="4772757at2759"/>